<dbReference type="InterPro" id="IPR011032">
    <property type="entry name" value="GroES-like_sf"/>
</dbReference>
<organism evidence="4 5">
    <name type="scientific">Sphaerochaeta halotolerans</name>
    <dbReference type="NCBI Taxonomy" id="2293840"/>
    <lineage>
        <taxon>Bacteria</taxon>
        <taxon>Pseudomonadati</taxon>
        <taxon>Spirochaetota</taxon>
        <taxon>Spirochaetia</taxon>
        <taxon>Spirochaetales</taxon>
        <taxon>Sphaerochaetaceae</taxon>
        <taxon>Sphaerochaeta</taxon>
    </lineage>
</organism>
<protein>
    <submittedName>
        <fullName evidence="4">Alcohol dehydrogenase</fullName>
    </submittedName>
</protein>
<dbReference type="InterPro" id="IPR013154">
    <property type="entry name" value="ADH-like_N"/>
</dbReference>
<dbReference type="Pfam" id="PF00107">
    <property type="entry name" value="ADH_zinc_N"/>
    <property type="match status" value="1"/>
</dbReference>
<dbReference type="EMBL" id="QUWK01000005">
    <property type="protein sequence ID" value="RFU95130.1"/>
    <property type="molecule type" value="Genomic_DNA"/>
</dbReference>
<dbReference type="InterPro" id="IPR036291">
    <property type="entry name" value="NAD(P)-bd_dom_sf"/>
</dbReference>
<dbReference type="AlphaFoldDB" id="A0A372MIX1"/>
<evidence type="ECO:0000313" key="5">
    <source>
        <dbReference type="Proteomes" id="UP000264002"/>
    </source>
</evidence>
<dbReference type="InterPro" id="IPR002364">
    <property type="entry name" value="Quin_OxRdtase/zeta-crystal_CS"/>
</dbReference>
<dbReference type="SUPFAM" id="SSF51735">
    <property type="entry name" value="NAD(P)-binding Rossmann-fold domains"/>
    <property type="match status" value="1"/>
</dbReference>
<dbReference type="InterPro" id="IPR013149">
    <property type="entry name" value="ADH-like_C"/>
</dbReference>
<dbReference type="InterPro" id="IPR002347">
    <property type="entry name" value="SDR_fam"/>
</dbReference>
<dbReference type="InterPro" id="IPR020843">
    <property type="entry name" value="ER"/>
</dbReference>
<dbReference type="GO" id="GO:0008270">
    <property type="term" value="F:zinc ion binding"/>
    <property type="evidence" value="ECO:0007669"/>
    <property type="project" value="InterPro"/>
</dbReference>
<reference evidence="5" key="1">
    <citation type="submission" date="2018-08" db="EMBL/GenBank/DDBJ databases">
        <authorList>
            <person name="Grouzdev D.S."/>
            <person name="Krutkina M.S."/>
        </authorList>
    </citation>
    <scope>NUCLEOTIDE SEQUENCE [LARGE SCALE GENOMIC DNA]</scope>
    <source>
        <strain evidence="5">4-11</strain>
    </source>
</reference>
<evidence type="ECO:0000259" key="3">
    <source>
        <dbReference type="SMART" id="SM00829"/>
    </source>
</evidence>
<feature type="domain" description="Enoyl reductase (ER)" evidence="3">
    <location>
        <begin position="10"/>
        <end position="348"/>
    </location>
</feature>
<dbReference type="PROSITE" id="PS01162">
    <property type="entry name" value="QOR_ZETA_CRYSTAL"/>
    <property type="match status" value="1"/>
</dbReference>
<evidence type="ECO:0000256" key="2">
    <source>
        <dbReference type="ARBA" id="ARBA00023002"/>
    </source>
</evidence>
<dbReference type="SMART" id="SM00829">
    <property type="entry name" value="PKS_ER"/>
    <property type="match status" value="1"/>
</dbReference>
<dbReference type="Gene3D" id="3.40.50.720">
    <property type="entry name" value="NAD(P)-binding Rossmann-like Domain"/>
    <property type="match status" value="1"/>
</dbReference>
<dbReference type="PANTHER" id="PTHR48106:SF18">
    <property type="entry name" value="QUINONE OXIDOREDUCTASE PIG3"/>
    <property type="match status" value="1"/>
</dbReference>
<name>A0A372MIX1_9SPIR</name>
<accession>A0A372MIX1</accession>
<dbReference type="PRINTS" id="PR00081">
    <property type="entry name" value="GDHRDH"/>
</dbReference>
<gene>
    <name evidence="4" type="ORF">DYP60_05755</name>
</gene>
<dbReference type="Pfam" id="PF08240">
    <property type="entry name" value="ADH_N"/>
    <property type="match status" value="1"/>
</dbReference>
<reference evidence="4 5" key="2">
    <citation type="submission" date="2018-09" db="EMBL/GenBank/DDBJ databases">
        <title>Genome of Sphaerochaeta halotolerans strain 4-11.</title>
        <authorList>
            <person name="Nazina T.N."/>
            <person name="Sokolova D.S."/>
        </authorList>
    </citation>
    <scope>NUCLEOTIDE SEQUENCE [LARGE SCALE GENOMIC DNA]</scope>
    <source>
        <strain evidence="4 5">4-11</strain>
    </source>
</reference>
<dbReference type="SUPFAM" id="SSF50129">
    <property type="entry name" value="GroES-like"/>
    <property type="match status" value="1"/>
</dbReference>
<sequence>MKAVVTTGMGGYEHLQYQDVPVPEVLPGTVLLKVLSAGINATDINTRLGWYDASVTKGTHAVSTNDSKAITEGGWNKKTSFPLIQGTDCCGLVVSVGSPEDEVLLARRVLVRPCMRTSGWGSLETAWLGSDCNGAFAEYVCVSSGEVFPIDCNWSDVELGTIPCSYGTAENMLHRSSVSGNDVVLVRGASGGVGSAVVQLAKRRGAKVIAVTSCAKQKDVAALGADRVLTREEVVSGVLPDTSVDVVVDTVAGPAFGEMLNLLKRGGRLVTSGAIAGAQVSIDLRRLYLKDLKLIGCTAWDEPVFSNLISYIEHGEIRPLLAGVHPLEHIVEAQRAFSRKQHIGKLVLVPPQVG</sequence>
<evidence type="ECO:0000256" key="1">
    <source>
        <dbReference type="ARBA" id="ARBA00022857"/>
    </source>
</evidence>
<dbReference type="GO" id="GO:0070402">
    <property type="term" value="F:NADPH binding"/>
    <property type="evidence" value="ECO:0007669"/>
    <property type="project" value="TreeGrafter"/>
</dbReference>
<dbReference type="Proteomes" id="UP000264002">
    <property type="component" value="Unassembled WGS sequence"/>
</dbReference>
<dbReference type="GO" id="GO:0016651">
    <property type="term" value="F:oxidoreductase activity, acting on NAD(P)H"/>
    <property type="evidence" value="ECO:0007669"/>
    <property type="project" value="TreeGrafter"/>
</dbReference>
<keyword evidence="2" id="KW-0560">Oxidoreductase</keyword>
<evidence type="ECO:0000313" key="4">
    <source>
        <dbReference type="EMBL" id="RFU95130.1"/>
    </source>
</evidence>
<keyword evidence="1" id="KW-0521">NADP</keyword>
<comment type="caution">
    <text evidence="4">The sequence shown here is derived from an EMBL/GenBank/DDBJ whole genome shotgun (WGS) entry which is preliminary data.</text>
</comment>
<keyword evidence="5" id="KW-1185">Reference proteome</keyword>
<dbReference type="Gene3D" id="3.90.180.10">
    <property type="entry name" value="Medium-chain alcohol dehydrogenases, catalytic domain"/>
    <property type="match status" value="1"/>
</dbReference>
<proteinExistence type="predicted"/>
<dbReference type="PANTHER" id="PTHR48106">
    <property type="entry name" value="QUINONE OXIDOREDUCTASE PIG3-RELATED"/>
    <property type="match status" value="1"/>
</dbReference>